<evidence type="ECO:0000256" key="5">
    <source>
        <dbReference type="ARBA" id="ARBA00023136"/>
    </source>
</evidence>
<evidence type="ECO:0000313" key="6">
    <source>
        <dbReference type="EnsemblMetazoa" id="PPA12013.1"/>
    </source>
</evidence>
<keyword evidence="3" id="KW-0812">Transmembrane</keyword>
<dbReference type="FunFam" id="1.20.1740.10:FF:000052">
    <property type="entry name" value="Lysine histidine transporter-like 3"/>
    <property type="match status" value="2"/>
</dbReference>
<protein>
    <submittedName>
        <fullName evidence="6">Amino acid transporter</fullName>
    </submittedName>
</protein>
<accession>A0A8R1U8J3</accession>
<evidence type="ECO:0000256" key="4">
    <source>
        <dbReference type="ARBA" id="ARBA00022989"/>
    </source>
</evidence>
<evidence type="ECO:0000313" key="7">
    <source>
        <dbReference type="Proteomes" id="UP000005239"/>
    </source>
</evidence>
<accession>A0A2A6BNL1</accession>
<keyword evidence="7" id="KW-1185">Reference proteome</keyword>
<dbReference type="GO" id="GO:0016020">
    <property type="term" value="C:membrane"/>
    <property type="evidence" value="ECO:0007669"/>
    <property type="project" value="UniProtKB-SubCell"/>
</dbReference>
<evidence type="ECO:0000256" key="3">
    <source>
        <dbReference type="ARBA" id="ARBA00022692"/>
    </source>
</evidence>
<keyword evidence="4" id="KW-1133">Transmembrane helix</keyword>
<dbReference type="AlphaFoldDB" id="A0A2A6BNL1"/>
<sequence length="1086" mass="119165">MNLAEQLVILPSLILDASKHISSPIFNTISSFVDSYYTERQEASEQLCQAFDEIVSQPWSTAKEGEEKSEGSEEGTIVDGHFENKHGIHWIIVAILIVGEMAGGGLVALPSSMVDAGIYAGAALTIISAIFSGYTGVQLGENWLMMQERWSDYRHACRKPYPEMAYRALGGWGRVAMSILISVQQFCLSVIFLLLASNNITSLLFDLFSWKLNFCYIALIVTVVLLPLLMLGSPKDFWQAALIAVVSTSTAIVLIFIGAAHDQEECMKEPDYPAVVFEKFFLAYGTIMFAYGGHACFPTFQHDMKKPQDFSKAVILGYVVIIIMYLPISIYGYLVYGGSLSSGSIIPSLQLNWVQTAVNILITLHVVFTEIIVISPLALNLEELFRIPNKFGIRRVILRTIIMFCVLFMALSIPKFGPIVDLVGGSSVTLMTMVLPGIFSLSLVAGKRKRDLKLLNGEVTRSEEDNELPSFFEVLKLNKPWMLLLNLVIIAFGVFGGVASTVSAVNELITTSWDVPCYVQIFMTGGLSFSGDGGLVNCCGLYKNVTTVDVPVGEAFFARRSVVINERAMGRSGNYKISPTQPIAQEWNTTEKVEKNDYGSVVNDHFQNKHGINWFIVAILIVGETAGGGLVALPSSMVKTGAWAGAALIIISAIASCYTAVQLGQNWIMMQDRWSEYRHSCREPYPEMAYRALGLWARVAMSILLGVQQFCLSVVFLLLASNNIATLLFTLFWIKLNFCFVALIVTAILLPLLMLGTPKDFWQMGLVALISTSTAIVLIFIGTAHDQDECMKEAYYPPVVFEKFSLTYGTIMFAYGGHACFPTFQHDMKKPQDFYKSAIVGFVVMLIMYLPISIYGYLVYGGSLSGGSIIPSIQLNWVQIAVNILVTVHVIVTLIILISPLNLSLEELFKVPNKFGIGRIIIRTLIIICVLFTALSIPKFGPIVDLVGGSTVSLISMILPGVFFMSLVAGKRKSDLKSGTKGDISTSDDQNDRPTLSEIFSLNNPWVLLINFLVIAFGVCGGIASTISAVNELISTSWEVPCYVQIIMGTLNFNADGGLVNCCGRFKNVTTVDVSNPVSFCAAPGF</sequence>
<proteinExistence type="predicted"/>
<keyword evidence="2" id="KW-0813">Transport</keyword>
<dbReference type="Gene3D" id="1.20.1740.10">
    <property type="entry name" value="Amino acid/polyamine transporter I"/>
    <property type="match status" value="2"/>
</dbReference>
<reference evidence="6" key="2">
    <citation type="submission" date="2022-06" db="UniProtKB">
        <authorList>
            <consortium name="EnsemblMetazoa"/>
        </authorList>
    </citation>
    <scope>IDENTIFICATION</scope>
    <source>
        <strain evidence="6">PS312</strain>
    </source>
</reference>
<dbReference type="Proteomes" id="UP000005239">
    <property type="component" value="Unassembled WGS sequence"/>
</dbReference>
<keyword evidence="5" id="KW-0472">Membrane</keyword>
<dbReference type="Pfam" id="PF01490">
    <property type="entry name" value="Aa_trans"/>
    <property type="match status" value="2"/>
</dbReference>
<dbReference type="PANTHER" id="PTHR48017">
    <property type="entry name" value="OS05G0424000 PROTEIN-RELATED"/>
    <property type="match status" value="1"/>
</dbReference>
<gene>
    <name evidence="6" type="primary">WBGene00101567</name>
</gene>
<name>A0A2A6BNL1_PRIPA</name>
<evidence type="ECO:0000256" key="1">
    <source>
        <dbReference type="ARBA" id="ARBA00004370"/>
    </source>
</evidence>
<dbReference type="InterPro" id="IPR013057">
    <property type="entry name" value="AA_transpt_TM"/>
</dbReference>
<comment type="subcellular location">
    <subcellularLocation>
        <location evidence="1">Membrane</location>
    </subcellularLocation>
</comment>
<dbReference type="EnsemblMetazoa" id="PPA12013.1">
    <property type="protein sequence ID" value="PPA12013.1"/>
    <property type="gene ID" value="WBGene00101567"/>
</dbReference>
<organism evidence="6 7">
    <name type="scientific">Pristionchus pacificus</name>
    <name type="common">Parasitic nematode worm</name>
    <dbReference type="NCBI Taxonomy" id="54126"/>
    <lineage>
        <taxon>Eukaryota</taxon>
        <taxon>Metazoa</taxon>
        <taxon>Ecdysozoa</taxon>
        <taxon>Nematoda</taxon>
        <taxon>Chromadorea</taxon>
        <taxon>Rhabditida</taxon>
        <taxon>Rhabditina</taxon>
        <taxon>Diplogasteromorpha</taxon>
        <taxon>Diplogasteroidea</taxon>
        <taxon>Neodiplogasteridae</taxon>
        <taxon>Pristionchus</taxon>
    </lineage>
</organism>
<reference evidence="7" key="1">
    <citation type="journal article" date="2008" name="Nat. Genet.">
        <title>The Pristionchus pacificus genome provides a unique perspective on nematode lifestyle and parasitism.</title>
        <authorList>
            <person name="Dieterich C."/>
            <person name="Clifton S.W."/>
            <person name="Schuster L.N."/>
            <person name="Chinwalla A."/>
            <person name="Delehaunty K."/>
            <person name="Dinkelacker I."/>
            <person name="Fulton L."/>
            <person name="Fulton R."/>
            <person name="Godfrey J."/>
            <person name="Minx P."/>
            <person name="Mitreva M."/>
            <person name="Roeseler W."/>
            <person name="Tian H."/>
            <person name="Witte H."/>
            <person name="Yang S.P."/>
            <person name="Wilson R.K."/>
            <person name="Sommer R.J."/>
        </authorList>
    </citation>
    <scope>NUCLEOTIDE SEQUENCE [LARGE SCALE GENOMIC DNA]</scope>
    <source>
        <strain evidence="7">PS312</strain>
    </source>
</reference>
<evidence type="ECO:0000256" key="2">
    <source>
        <dbReference type="ARBA" id="ARBA00022448"/>
    </source>
</evidence>